<protein>
    <submittedName>
        <fullName evidence="2">Uncharacterized protein</fullName>
    </submittedName>
</protein>
<dbReference type="RefSeq" id="WP_210054135.1">
    <property type="nucleotide sequence ID" value="NZ_BAAAMH010000012.1"/>
</dbReference>
<dbReference type="Proteomes" id="UP000758168">
    <property type="component" value="Unassembled WGS sequence"/>
</dbReference>
<evidence type="ECO:0000256" key="1">
    <source>
        <dbReference type="SAM" id="SignalP"/>
    </source>
</evidence>
<feature type="chain" id="PRO_5045481744" evidence="1">
    <location>
        <begin position="29"/>
        <end position="176"/>
    </location>
</feature>
<keyword evidence="3" id="KW-1185">Reference proteome</keyword>
<dbReference type="EMBL" id="JAGIOB010000001">
    <property type="protein sequence ID" value="MBP2416428.1"/>
    <property type="molecule type" value="Genomic_DNA"/>
</dbReference>
<keyword evidence="1" id="KW-0732">Signal</keyword>
<evidence type="ECO:0000313" key="2">
    <source>
        <dbReference type="EMBL" id="MBP2416428.1"/>
    </source>
</evidence>
<gene>
    <name evidence="2" type="ORF">JOF54_001350</name>
</gene>
<accession>A0ABS4Z865</accession>
<sequence length="176" mass="18180">MKKLLAGLVVLGTALGPVALLTAPPAAAATRCQGGTGSSRCVTVSNVKKHLKVVESVSLENKSSKKVTMHCSFTKSISRTTTGSISLTAGVKAQVFGVAEASTSIDITSSVSQSASQATTAGGSVVLRSHESVLCQRTYGYVKADVKEVTSTSTKSSTRRYTVTIPVNMGVRVVDL</sequence>
<organism evidence="2 3">
    <name type="scientific">Microlunatus capsulatus</name>
    <dbReference type="NCBI Taxonomy" id="99117"/>
    <lineage>
        <taxon>Bacteria</taxon>
        <taxon>Bacillati</taxon>
        <taxon>Actinomycetota</taxon>
        <taxon>Actinomycetes</taxon>
        <taxon>Propionibacteriales</taxon>
        <taxon>Propionibacteriaceae</taxon>
        <taxon>Microlunatus</taxon>
    </lineage>
</organism>
<name>A0ABS4Z865_9ACTN</name>
<feature type="signal peptide" evidence="1">
    <location>
        <begin position="1"/>
        <end position="28"/>
    </location>
</feature>
<comment type="caution">
    <text evidence="2">The sequence shown here is derived from an EMBL/GenBank/DDBJ whole genome shotgun (WGS) entry which is preliminary data.</text>
</comment>
<reference evidence="2 3" key="1">
    <citation type="submission" date="2021-03" db="EMBL/GenBank/DDBJ databases">
        <title>Sequencing the genomes of 1000 actinobacteria strains.</title>
        <authorList>
            <person name="Klenk H.-P."/>
        </authorList>
    </citation>
    <scope>NUCLEOTIDE SEQUENCE [LARGE SCALE GENOMIC DNA]</scope>
    <source>
        <strain evidence="2 3">DSM 12936</strain>
    </source>
</reference>
<proteinExistence type="predicted"/>
<evidence type="ECO:0000313" key="3">
    <source>
        <dbReference type="Proteomes" id="UP000758168"/>
    </source>
</evidence>